<feature type="non-terminal residue" evidence="4">
    <location>
        <position position="88"/>
    </location>
</feature>
<dbReference type="GO" id="GO:0016779">
    <property type="term" value="F:nucleotidyltransferase activity"/>
    <property type="evidence" value="ECO:0007669"/>
    <property type="project" value="TreeGrafter"/>
</dbReference>
<keyword evidence="1 4" id="KW-0808">Transferase</keyword>
<dbReference type="PANTHER" id="PTHR19136">
    <property type="entry name" value="MOLYBDENUM COFACTOR GUANYLYLTRANSFERASE"/>
    <property type="match status" value="1"/>
</dbReference>
<protein>
    <submittedName>
        <fullName evidence="4">NTP transferase domain-containing protein</fullName>
    </submittedName>
</protein>
<dbReference type="InterPro" id="IPR025877">
    <property type="entry name" value="MobA-like_NTP_Trfase"/>
</dbReference>
<dbReference type="SUPFAM" id="SSF53448">
    <property type="entry name" value="Nucleotide-diphospho-sugar transferases"/>
    <property type="match status" value="1"/>
</dbReference>
<gene>
    <name evidence="4" type="ORF">HUK82_16750</name>
</gene>
<evidence type="ECO:0000256" key="1">
    <source>
        <dbReference type="ARBA" id="ARBA00022679"/>
    </source>
</evidence>
<evidence type="ECO:0000259" key="3">
    <source>
        <dbReference type="Pfam" id="PF12804"/>
    </source>
</evidence>
<evidence type="ECO:0000313" key="5">
    <source>
        <dbReference type="Proteomes" id="UP000585665"/>
    </source>
</evidence>
<name>A0A850PJ08_9PROT</name>
<sequence>MSDPFPAARHDGAIVILAGGTGSRLGGCDKPLLPLGAGCVLDHLVATLRPSCDRLAINANGTPARFGRWSLPVLPDARAGDGPLGGVL</sequence>
<dbReference type="EMBL" id="JABXXR010000318">
    <property type="protein sequence ID" value="NVN42196.1"/>
    <property type="molecule type" value="Genomic_DNA"/>
</dbReference>
<keyword evidence="5" id="KW-1185">Reference proteome</keyword>
<evidence type="ECO:0000256" key="2">
    <source>
        <dbReference type="ARBA" id="ARBA00022842"/>
    </source>
</evidence>
<dbReference type="Proteomes" id="UP000585665">
    <property type="component" value="Unassembled WGS sequence"/>
</dbReference>
<dbReference type="PANTHER" id="PTHR19136:SF81">
    <property type="entry name" value="MOLYBDENUM COFACTOR GUANYLYLTRANSFERASE"/>
    <property type="match status" value="1"/>
</dbReference>
<dbReference type="Gene3D" id="3.90.550.10">
    <property type="entry name" value="Spore Coat Polysaccharide Biosynthesis Protein SpsA, Chain A"/>
    <property type="match status" value="1"/>
</dbReference>
<dbReference type="RefSeq" id="WP_176614982.1">
    <property type="nucleotide sequence ID" value="NZ_JABXXR010000318.1"/>
</dbReference>
<dbReference type="Pfam" id="PF12804">
    <property type="entry name" value="NTP_transf_3"/>
    <property type="match status" value="1"/>
</dbReference>
<reference evidence="4 5" key="1">
    <citation type="submission" date="2020-06" db="EMBL/GenBank/DDBJ databases">
        <title>Description of novel acetic acid bacteria.</title>
        <authorList>
            <person name="Sombolestani A."/>
        </authorList>
    </citation>
    <scope>NUCLEOTIDE SEQUENCE [LARGE SCALE GENOMIC DNA]</scope>
    <source>
        <strain evidence="4 5">LMG 27010</strain>
    </source>
</reference>
<evidence type="ECO:0000313" key="4">
    <source>
        <dbReference type="EMBL" id="NVN42196.1"/>
    </source>
</evidence>
<organism evidence="4 5">
    <name type="scientific">Ameyamaea chiangmaiensis</name>
    <dbReference type="NCBI Taxonomy" id="442969"/>
    <lineage>
        <taxon>Bacteria</taxon>
        <taxon>Pseudomonadati</taxon>
        <taxon>Pseudomonadota</taxon>
        <taxon>Alphaproteobacteria</taxon>
        <taxon>Acetobacterales</taxon>
        <taxon>Acetobacteraceae</taxon>
        <taxon>Ameyamaea</taxon>
    </lineage>
</organism>
<proteinExistence type="predicted"/>
<keyword evidence="2" id="KW-0460">Magnesium</keyword>
<feature type="domain" description="MobA-like NTP transferase" evidence="3">
    <location>
        <begin position="15"/>
        <end position="88"/>
    </location>
</feature>
<comment type="caution">
    <text evidence="4">The sequence shown here is derived from an EMBL/GenBank/DDBJ whole genome shotgun (WGS) entry which is preliminary data.</text>
</comment>
<dbReference type="AlphaFoldDB" id="A0A850PJ08"/>
<dbReference type="InterPro" id="IPR029044">
    <property type="entry name" value="Nucleotide-diphossugar_trans"/>
</dbReference>
<accession>A0A850PJ08</accession>